<comment type="caution">
    <text evidence="1">The sequence shown here is derived from an EMBL/GenBank/DDBJ whole genome shotgun (WGS) entry which is preliminary data.</text>
</comment>
<evidence type="ECO:0000313" key="1">
    <source>
        <dbReference type="EMBL" id="KAJ2806304.1"/>
    </source>
</evidence>
<gene>
    <name evidence="1" type="ORF">H4R21_000924</name>
</gene>
<accession>A0ACC1LDY5</accession>
<sequence>MLPVKRCHDESCAGAAAAAEEDLPVTAADGGSDEMAREALSLEVVWKGSERYPLMVPKYATVSSIKGLLEELTEVEAEGQKLLGLVKGRLPRDTDTLAELGVRSGTRVRLVGTRAADRLRTRAGSWQERDAGAPAIPDHPAAAATADGPVTGREHEVVSTDVRSRLDSVIKHAELRVMNSPRQGRKLVVLDMDYTLFDCKNMSGNVVEMARPGLHEFLAAVYPHYDLIVWSQTKWHVLECKITLLGMVAHPGYKLITALDISTMLDVKTIRSGRPTKHQVKPLEFIWARFQGTYTRSNTIHVDDLGRNFALNRQNGLKIRPYKRADTRTRTDTELYRLTRYLLAIARLPTLEFLDHAQWRSYR</sequence>
<dbReference type="Proteomes" id="UP001140087">
    <property type="component" value="Unassembled WGS sequence"/>
</dbReference>
<organism evidence="1 2">
    <name type="scientific">Coemansia helicoidea</name>
    <dbReference type="NCBI Taxonomy" id="1286919"/>
    <lineage>
        <taxon>Eukaryota</taxon>
        <taxon>Fungi</taxon>
        <taxon>Fungi incertae sedis</taxon>
        <taxon>Zoopagomycota</taxon>
        <taxon>Kickxellomycotina</taxon>
        <taxon>Kickxellomycetes</taxon>
        <taxon>Kickxellales</taxon>
        <taxon>Kickxellaceae</taxon>
        <taxon>Coemansia</taxon>
    </lineage>
</organism>
<name>A0ACC1LDY5_9FUNG</name>
<protein>
    <submittedName>
        <fullName evidence="1">Uncharacterized protein</fullName>
    </submittedName>
</protein>
<dbReference type="EMBL" id="JANBUN010000155">
    <property type="protein sequence ID" value="KAJ2806304.1"/>
    <property type="molecule type" value="Genomic_DNA"/>
</dbReference>
<reference evidence="1" key="1">
    <citation type="submission" date="2022-07" db="EMBL/GenBank/DDBJ databases">
        <title>Phylogenomic reconstructions and comparative analyses of Kickxellomycotina fungi.</title>
        <authorList>
            <person name="Reynolds N.K."/>
            <person name="Stajich J.E."/>
            <person name="Barry K."/>
            <person name="Grigoriev I.V."/>
            <person name="Crous P."/>
            <person name="Smith M.E."/>
        </authorList>
    </citation>
    <scope>NUCLEOTIDE SEQUENCE</scope>
    <source>
        <strain evidence="1">BCRC 34780</strain>
    </source>
</reference>
<keyword evidence="2" id="KW-1185">Reference proteome</keyword>
<evidence type="ECO:0000313" key="2">
    <source>
        <dbReference type="Proteomes" id="UP001140087"/>
    </source>
</evidence>
<proteinExistence type="predicted"/>